<dbReference type="InterPro" id="IPR002545">
    <property type="entry name" value="CheW-lke_dom"/>
</dbReference>
<dbReference type="Gene3D" id="2.40.50.180">
    <property type="entry name" value="CheA-289, Domain 4"/>
    <property type="match status" value="1"/>
</dbReference>
<reference evidence="2 3" key="1">
    <citation type="submission" date="2018-06" db="EMBL/GenBank/DDBJ databases">
        <title>Genomic Encyclopedia of Type Strains, Phase III (KMG-III): the genomes of soil and plant-associated and newly described type strains.</title>
        <authorList>
            <person name="Whitman W."/>
        </authorList>
    </citation>
    <scope>NUCLEOTIDE SEQUENCE [LARGE SCALE GENOMIC DNA]</scope>
    <source>
        <strain evidence="2 3">JA737</strain>
    </source>
</reference>
<name>A0A318TYK4_9RHOB</name>
<feature type="domain" description="CheW-like" evidence="1">
    <location>
        <begin position="4"/>
        <end position="149"/>
    </location>
</feature>
<keyword evidence="3" id="KW-1185">Reference proteome</keyword>
<dbReference type="Pfam" id="PF01584">
    <property type="entry name" value="CheW"/>
    <property type="match status" value="1"/>
</dbReference>
<dbReference type="PANTHER" id="PTHR22617">
    <property type="entry name" value="CHEMOTAXIS SENSOR HISTIDINE KINASE-RELATED"/>
    <property type="match status" value="1"/>
</dbReference>
<dbReference type="PANTHER" id="PTHR22617:SF23">
    <property type="entry name" value="CHEMOTAXIS PROTEIN CHEW"/>
    <property type="match status" value="1"/>
</dbReference>
<dbReference type="EMBL" id="QJTK01000009">
    <property type="protein sequence ID" value="PYF09403.1"/>
    <property type="molecule type" value="Genomic_DNA"/>
</dbReference>
<evidence type="ECO:0000313" key="3">
    <source>
        <dbReference type="Proteomes" id="UP000247727"/>
    </source>
</evidence>
<proteinExistence type="predicted"/>
<dbReference type="SUPFAM" id="SSF50341">
    <property type="entry name" value="CheW-like"/>
    <property type="match status" value="1"/>
</dbReference>
<dbReference type="AlphaFoldDB" id="A0A318TYK4"/>
<evidence type="ECO:0000313" key="2">
    <source>
        <dbReference type="EMBL" id="PYF09403.1"/>
    </source>
</evidence>
<dbReference type="InterPro" id="IPR039315">
    <property type="entry name" value="CheW"/>
</dbReference>
<dbReference type="OrthoDB" id="3291462at2"/>
<comment type="caution">
    <text evidence="2">The sequence shown here is derived from an EMBL/GenBank/DDBJ whole genome shotgun (WGS) entry which is preliminary data.</text>
</comment>
<sequence>MSTTKQVLTLRIEGDLFALPVTQVQEILDLAPLLRVPHWPDHLLGVVDVRGTGMAVIDLRRLLGLPPRPDDAATRLVVLRLDSPQGPLGLALKTERVLEVTDLDAPGPDPLPATGLSRDQSRFVASLGRRDGQLVALLDLQRMFDAETLREARNPRAAA</sequence>
<accession>A0A318TYK4</accession>
<dbReference type="RefSeq" id="WP_110806190.1">
    <property type="nucleotide sequence ID" value="NZ_QJTK01000009.1"/>
</dbReference>
<dbReference type="GO" id="GO:0007165">
    <property type="term" value="P:signal transduction"/>
    <property type="evidence" value="ECO:0007669"/>
    <property type="project" value="InterPro"/>
</dbReference>
<organism evidence="2 3">
    <name type="scientific">Rhodobacter viridis</name>
    <dbReference type="NCBI Taxonomy" id="1054202"/>
    <lineage>
        <taxon>Bacteria</taxon>
        <taxon>Pseudomonadati</taxon>
        <taxon>Pseudomonadota</taxon>
        <taxon>Alphaproteobacteria</taxon>
        <taxon>Rhodobacterales</taxon>
        <taxon>Rhodobacter group</taxon>
        <taxon>Rhodobacter</taxon>
    </lineage>
</organism>
<evidence type="ECO:0000259" key="1">
    <source>
        <dbReference type="PROSITE" id="PS50851"/>
    </source>
</evidence>
<dbReference type="GO" id="GO:0006935">
    <property type="term" value="P:chemotaxis"/>
    <property type="evidence" value="ECO:0007669"/>
    <property type="project" value="InterPro"/>
</dbReference>
<protein>
    <submittedName>
        <fullName evidence="2">Purine-binding chemotaxis protein CheW</fullName>
    </submittedName>
</protein>
<dbReference type="Gene3D" id="2.30.30.40">
    <property type="entry name" value="SH3 Domains"/>
    <property type="match status" value="1"/>
</dbReference>
<dbReference type="Proteomes" id="UP000247727">
    <property type="component" value="Unassembled WGS sequence"/>
</dbReference>
<dbReference type="SMART" id="SM00260">
    <property type="entry name" value="CheW"/>
    <property type="match status" value="1"/>
</dbReference>
<gene>
    <name evidence="2" type="ORF">C8J30_109149</name>
</gene>
<dbReference type="InterPro" id="IPR036061">
    <property type="entry name" value="CheW-like_dom_sf"/>
</dbReference>
<dbReference type="GO" id="GO:0005829">
    <property type="term" value="C:cytosol"/>
    <property type="evidence" value="ECO:0007669"/>
    <property type="project" value="TreeGrafter"/>
</dbReference>
<dbReference type="PROSITE" id="PS50851">
    <property type="entry name" value="CHEW"/>
    <property type="match status" value="1"/>
</dbReference>